<protein>
    <recommendedName>
        <fullName evidence="2">histidine kinase</fullName>
        <ecNumber evidence="2">2.7.13.3</ecNumber>
    </recommendedName>
</protein>
<dbReference type="SMART" id="SM00387">
    <property type="entry name" value="HATPase_c"/>
    <property type="match status" value="1"/>
</dbReference>
<feature type="domain" description="Response regulatory" evidence="17">
    <location>
        <begin position="653"/>
        <end position="768"/>
    </location>
</feature>
<dbReference type="PRINTS" id="PR00344">
    <property type="entry name" value="BCTRLSENSOR"/>
</dbReference>
<dbReference type="SUPFAM" id="SSF47384">
    <property type="entry name" value="Homodimeric domain of signal transducing histidine kinase"/>
    <property type="match status" value="1"/>
</dbReference>
<feature type="coiled-coil region" evidence="13">
    <location>
        <begin position="360"/>
        <end position="387"/>
    </location>
</feature>
<dbReference type="Pfam" id="PF13407">
    <property type="entry name" value="Peripla_BP_4"/>
    <property type="match status" value="1"/>
</dbReference>
<evidence type="ECO:0000256" key="7">
    <source>
        <dbReference type="ARBA" id="ARBA00022840"/>
    </source>
</evidence>
<keyword evidence="5" id="KW-0547">Nucleotide-binding</keyword>
<dbReference type="CDD" id="cd00082">
    <property type="entry name" value="HisKA"/>
    <property type="match status" value="1"/>
</dbReference>
<feature type="domain" description="HTH araC/xylS-type" evidence="15">
    <location>
        <begin position="812"/>
        <end position="910"/>
    </location>
</feature>
<keyword evidence="7" id="KW-0067">ATP-binding</keyword>
<dbReference type="PANTHER" id="PTHR43547">
    <property type="entry name" value="TWO-COMPONENT HISTIDINE KINASE"/>
    <property type="match status" value="1"/>
</dbReference>
<comment type="catalytic activity">
    <reaction evidence="1">
        <text>ATP + protein L-histidine = ADP + protein N-phospho-L-histidine.</text>
        <dbReference type="EC" id="2.7.13.3"/>
    </reaction>
</comment>
<keyword evidence="14" id="KW-0812">Transmembrane</keyword>
<dbReference type="InterPro" id="IPR025997">
    <property type="entry name" value="SBP_2_dom"/>
</dbReference>
<keyword evidence="9" id="KW-0805">Transcription regulation</keyword>
<keyword evidence="3 12" id="KW-0597">Phosphoprotein</keyword>
<dbReference type="SMART" id="SM00448">
    <property type="entry name" value="REC"/>
    <property type="match status" value="1"/>
</dbReference>
<dbReference type="Pfam" id="PF00512">
    <property type="entry name" value="HisKA"/>
    <property type="match status" value="1"/>
</dbReference>
<dbReference type="GO" id="GO:0005524">
    <property type="term" value="F:ATP binding"/>
    <property type="evidence" value="ECO:0007669"/>
    <property type="project" value="UniProtKB-KW"/>
</dbReference>
<evidence type="ECO:0000259" key="17">
    <source>
        <dbReference type="PROSITE" id="PS50110"/>
    </source>
</evidence>
<keyword evidence="10" id="KW-0238">DNA-binding</keyword>
<dbReference type="Gene3D" id="1.10.10.60">
    <property type="entry name" value="Homeodomain-like"/>
    <property type="match status" value="1"/>
</dbReference>
<dbReference type="SMART" id="SM00342">
    <property type="entry name" value="HTH_ARAC"/>
    <property type="match status" value="1"/>
</dbReference>
<dbReference type="InterPro" id="IPR009057">
    <property type="entry name" value="Homeodomain-like_sf"/>
</dbReference>
<evidence type="ECO:0000256" key="8">
    <source>
        <dbReference type="ARBA" id="ARBA00023012"/>
    </source>
</evidence>
<dbReference type="InterPro" id="IPR018062">
    <property type="entry name" value="HTH_AraC-typ_CS"/>
</dbReference>
<dbReference type="Pfam" id="PF02518">
    <property type="entry name" value="HATPase_c"/>
    <property type="match status" value="1"/>
</dbReference>
<comment type="caution">
    <text evidence="18">The sequence shown here is derived from an EMBL/GenBank/DDBJ whole genome shotgun (WGS) entry which is preliminary data.</text>
</comment>
<keyword evidence="13" id="KW-0175">Coiled coil</keyword>
<dbReference type="PROSITE" id="PS51257">
    <property type="entry name" value="PROKAR_LIPOPROTEIN"/>
    <property type="match status" value="1"/>
</dbReference>
<evidence type="ECO:0000256" key="14">
    <source>
        <dbReference type="SAM" id="Phobius"/>
    </source>
</evidence>
<organism evidence="18 19">
    <name type="scientific">Hallella colorans</name>
    <dbReference type="NCBI Taxonomy" id="1703337"/>
    <lineage>
        <taxon>Bacteria</taxon>
        <taxon>Pseudomonadati</taxon>
        <taxon>Bacteroidota</taxon>
        <taxon>Bacteroidia</taxon>
        <taxon>Bacteroidales</taxon>
        <taxon>Prevotellaceae</taxon>
        <taxon>Hallella</taxon>
    </lineage>
</organism>
<proteinExistence type="predicted"/>
<keyword evidence="11" id="KW-0804">Transcription</keyword>
<feature type="transmembrane region" description="Helical" evidence="14">
    <location>
        <begin position="334"/>
        <end position="357"/>
    </location>
</feature>
<keyword evidence="14" id="KW-0472">Membrane</keyword>
<evidence type="ECO:0000256" key="3">
    <source>
        <dbReference type="ARBA" id="ARBA00022553"/>
    </source>
</evidence>
<evidence type="ECO:0000256" key="1">
    <source>
        <dbReference type="ARBA" id="ARBA00000085"/>
    </source>
</evidence>
<evidence type="ECO:0000256" key="6">
    <source>
        <dbReference type="ARBA" id="ARBA00022777"/>
    </source>
</evidence>
<dbReference type="OrthoDB" id="358279at2"/>
<dbReference type="PROSITE" id="PS01124">
    <property type="entry name" value="HTH_ARAC_FAMILY_2"/>
    <property type="match status" value="1"/>
</dbReference>
<keyword evidence="6 18" id="KW-0418">Kinase</keyword>
<dbReference type="EC" id="2.7.13.3" evidence="2"/>
<dbReference type="PROSITE" id="PS50110">
    <property type="entry name" value="RESPONSE_REGULATORY"/>
    <property type="match status" value="1"/>
</dbReference>
<dbReference type="Gene3D" id="1.10.287.130">
    <property type="match status" value="1"/>
</dbReference>
<evidence type="ECO:0000256" key="2">
    <source>
        <dbReference type="ARBA" id="ARBA00012438"/>
    </source>
</evidence>
<dbReference type="InterPro" id="IPR036890">
    <property type="entry name" value="HATPase_C_sf"/>
</dbReference>
<name>A0A2U0UAY0_9BACT</name>
<evidence type="ECO:0000256" key="10">
    <source>
        <dbReference type="ARBA" id="ARBA00023125"/>
    </source>
</evidence>
<dbReference type="SMART" id="SM00388">
    <property type="entry name" value="HisKA"/>
    <property type="match status" value="1"/>
</dbReference>
<dbReference type="InterPro" id="IPR018060">
    <property type="entry name" value="HTH_AraC"/>
</dbReference>
<evidence type="ECO:0000313" key="18">
    <source>
        <dbReference type="EMBL" id="PVX54776.1"/>
    </source>
</evidence>
<dbReference type="EMBL" id="QENY01000008">
    <property type="protein sequence ID" value="PVX54776.1"/>
    <property type="molecule type" value="Genomic_DNA"/>
</dbReference>
<dbReference type="SUPFAM" id="SSF46689">
    <property type="entry name" value="Homeodomain-like"/>
    <property type="match status" value="1"/>
</dbReference>
<dbReference type="CDD" id="cd06308">
    <property type="entry name" value="PBP1_sensor_kinase-like"/>
    <property type="match status" value="1"/>
</dbReference>
<evidence type="ECO:0000259" key="16">
    <source>
        <dbReference type="PROSITE" id="PS50109"/>
    </source>
</evidence>
<dbReference type="InterPro" id="IPR001789">
    <property type="entry name" value="Sig_transdc_resp-reg_receiver"/>
</dbReference>
<dbReference type="InterPro" id="IPR003594">
    <property type="entry name" value="HATPase_dom"/>
</dbReference>
<reference evidence="18 19" key="1">
    <citation type="submission" date="2018-05" db="EMBL/GenBank/DDBJ databases">
        <title>Genomic Encyclopedia of Type Strains, Phase IV (KMG-IV): sequencing the most valuable type-strain genomes for metagenomic binning, comparative biology and taxonomic classification.</title>
        <authorList>
            <person name="Goeker M."/>
        </authorList>
    </citation>
    <scope>NUCLEOTIDE SEQUENCE [LARGE SCALE GENOMIC DNA]</scope>
    <source>
        <strain evidence="18 19">DSM 100333</strain>
    </source>
</reference>
<dbReference type="InterPro" id="IPR004358">
    <property type="entry name" value="Sig_transdc_His_kin-like_C"/>
</dbReference>
<dbReference type="Gene3D" id="3.30.565.10">
    <property type="entry name" value="Histidine kinase-like ATPase, C-terminal domain"/>
    <property type="match status" value="1"/>
</dbReference>
<dbReference type="GO" id="GO:0000155">
    <property type="term" value="F:phosphorelay sensor kinase activity"/>
    <property type="evidence" value="ECO:0007669"/>
    <property type="project" value="InterPro"/>
</dbReference>
<dbReference type="InterPro" id="IPR028082">
    <property type="entry name" value="Peripla_BP_I"/>
</dbReference>
<dbReference type="FunFam" id="3.30.565.10:FF:000037">
    <property type="entry name" value="Hybrid sensor histidine kinase/response regulator"/>
    <property type="match status" value="1"/>
</dbReference>
<dbReference type="Proteomes" id="UP000245870">
    <property type="component" value="Unassembled WGS sequence"/>
</dbReference>
<dbReference type="GO" id="GO:0003700">
    <property type="term" value="F:DNA-binding transcription factor activity"/>
    <property type="evidence" value="ECO:0007669"/>
    <property type="project" value="InterPro"/>
</dbReference>
<dbReference type="Pfam" id="PF12833">
    <property type="entry name" value="HTH_18"/>
    <property type="match status" value="1"/>
</dbReference>
<keyword evidence="14" id="KW-1133">Transmembrane helix</keyword>
<feature type="domain" description="Histidine kinase" evidence="16">
    <location>
        <begin position="394"/>
        <end position="608"/>
    </location>
</feature>
<dbReference type="FunFam" id="1.10.287.130:FF:000045">
    <property type="entry name" value="Two-component system sensor histidine kinase/response regulator"/>
    <property type="match status" value="1"/>
</dbReference>
<dbReference type="Gene3D" id="3.40.50.2300">
    <property type="match status" value="3"/>
</dbReference>
<dbReference type="InterPro" id="IPR003661">
    <property type="entry name" value="HisK_dim/P_dom"/>
</dbReference>
<dbReference type="RefSeq" id="WP_116616403.1">
    <property type="nucleotide sequence ID" value="NZ_QENY01000008.1"/>
</dbReference>
<sequence length="910" mass="101500">MRKTSFALFLILLLMGCEDHHKKYVIGVSQCSEDIWRDKLNRELKTAEYFNDSLEVVLASANDNSQKQIAQINHFVNAGVDLIIVAPNQYKSITTAIENAYRKGIPVILYDRKVDTDKYTAAIGGDNYGIGKAMGNFVGHRLHGHGRVVEIRGLEGSSPATERHKGFVDALKAFEDVRLVASEAGDWKEESGTKAMDNILERTRQFDYVFGHNDRMAWGAYVSLRKHGVERMPKFVGVDALATEGGGLELVRDGLFEASYVYPTKGDEVIALAMKILRGKPYRRENPLTTTIVTRENAELLLMEAKDMARQNSNLDLMHKKVDAYFNQYTMQRWFIVLLAVVLVCIIIAVVVTYRAYLDKAKLNAKLTDSNAELQRLNAEVKDMTQAQLAFFTNVSHELRTPLTLIADPIDRLLESTGMQVSTRQTLEMVRRNVRVLAQLVSEILDFRKVQSGKMELRLGRFAIARELREWCAAFKSAAEAKGVRLVMECHVDDEETIMADAEKINHLYMNLMSNALKYTSGGGSVTTRIKRQGDHYIICVEDTGVGMAREDLPNVFDRFYQAHGTVGGTGIGLALVKAFAELHQGKVSVESEMGKGTRFVVKLPVRQAGAIVNERTSVGTTTMPVAWREEGPVNVDTHLDDVVSADKTAKPEILVIDDNDDVRSYLKSILRGRYHVMESANGKDGLALARKMVPDVVVCDVMMPVMDGLEVTRALKTHTETSHIPVILLTARTLDDQMTEGYKTGADSYITKPFSSKVLLARIGNLLQNRERLRQLFAKGETAEFGRGMETKAPEASARPLMGDRDTRFIANLRTIIQASLSDPDLNVERIGEEVGLSRVQLYRKVKALTGRSPVELLRTARLLRGKKLLETTGQSISEVAYAVGFTSPSYFTKCFKDEFGASPSELMS</sequence>
<evidence type="ECO:0000256" key="5">
    <source>
        <dbReference type="ARBA" id="ARBA00022741"/>
    </source>
</evidence>
<dbReference type="InterPro" id="IPR036097">
    <property type="entry name" value="HisK_dim/P_sf"/>
</dbReference>
<evidence type="ECO:0000256" key="12">
    <source>
        <dbReference type="PROSITE-ProRule" id="PRU00169"/>
    </source>
</evidence>
<accession>A0A2U0UAY0</accession>
<keyword evidence="4" id="KW-0808">Transferase</keyword>
<dbReference type="PROSITE" id="PS50109">
    <property type="entry name" value="HIS_KIN"/>
    <property type="match status" value="1"/>
</dbReference>
<dbReference type="SUPFAM" id="SSF52172">
    <property type="entry name" value="CheY-like"/>
    <property type="match status" value="1"/>
</dbReference>
<keyword evidence="8" id="KW-0902">Two-component regulatory system</keyword>
<evidence type="ECO:0000313" key="19">
    <source>
        <dbReference type="Proteomes" id="UP000245870"/>
    </source>
</evidence>
<dbReference type="FunFam" id="3.40.50.2300:FF:000138">
    <property type="entry name" value="Two-component system sensor histidine kinase/response regulator"/>
    <property type="match status" value="1"/>
</dbReference>
<evidence type="ECO:0000256" key="4">
    <source>
        <dbReference type="ARBA" id="ARBA00022679"/>
    </source>
</evidence>
<evidence type="ECO:0000256" key="11">
    <source>
        <dbReference type="ARBA" id="ARBA00023163"/>
    </source>
</evidence>
<evidence type="ECO:0000259" key="15">
    <source>
        <dbReference type="PROSITE" id="PS01124"/>
    </source>
</evidence>
<dbReference type="PANTHER" id="PTHR43547:SF2">
    <property type="entry name" value="HYBRID SIGNAL TRANSDUCTION HISTIDINE KINASE C"/>
    <property type="match status" value="1"/>
</dbReference>
<dbReference type="SUPFAM" id="SSF55874">
    <property type="entry name" value="ATPase domain of HSP90 chaperone/DNA topoisomerase II/histidine kinase"/>
    <property type="match status" value="1"/>
</dbReference>
<keyword evidence="19" id="KW-1185">Reference proteome</keyword>
<dbReference type="GO" id="GO:0043565">
    <property type="term" value="F:sequence-specific DNA binding"/>
    <property type="evidence" value="ECO:0007669"/>
    <property type="project" value="InterPro"/>
</dbReference>
<gene>
    <name evidence="18" type="ORF">C7379_1082</name>
</gene>
<dbReference type="SUPFAM" id="SSF53822">
    <property type="entry name" value="Periplasmic binding protein-like I"/>
    <property type="match status" value="1"/>
</dbReference>
<dbReference type="PROSITE" id="PS00041">
    <property type="entry name" value="HTH_ARAC_FAMILY_1"/>
    <property type="match status" value="1"/>
</dbReference>
<feature type="modified residue" description="4-aspartylphosphate" evidence="12">
    <location>
        <position position="701"/>
    </location>
</feature>
<dbReference type="Pfam" id="PF00072">
    <property type="entry name" value="Response_reg"/>
    <property type="match status" value="1"/>
</dbReference>
<evidence type="ECO:0000256" key="9">
    <source>
        <dbReference type="ARBA" id="ARBA00023015"/>
    </source>
</evidence>
<dbReference type="AlphaFoldDB" id="A0A2U0UAY0"/>
<dbReference type="InterPro" id="IPR005467">
    <property type="entry name" value="His_kinase_dom"/>
</dbReference>
<dbReference type="InterPro" id="IPR011006">
    <property type="entry name" value="CheY-like_superfamily"/>
</dbReference>
<evidence type="ECO:0000256" key="13">
    <source>
        <dbReference type="SAM" id="Coils"/>
    </source>
</evidence>